<dbReference type="GO" id="GO:0007018">
    <property type="term" value="P:microtubule-based movement"/>
    <property type="evidence" value="ECO:0007669"/>
    <property type="project" value="InterPro"/>
</dbReference>
<dbReference type="EMBL" id="CAQQ02121793">
    <property type="status" value="NOT_ANNOTATED_CDS"/>
    <property type="molecule type" value="Genomic_DNA"/>
</dbReference>
<reference evidence="2" key="2">
    <citation type="submission" date="2015-06" db="UniProtKB">
        <authorList>
            <consortium name="EnsemblMetazoa"/>
        </authorList>
    </citation>
    <scope>IDENTIFICATION</scope>
</reference>
<dbReference type="InterPro" id="IPR027417">
    <property type="entry name" value="P-loop_NTPase"/>
</dbReference>
<protein>
    <recommendedName>
        <fullName evidence="1">Dynein heavy chain region D6 P-loop domain-containing protein</fullName>
    </recommendedName>
</protein>
<dbReference type="PANTHER" id="PTHR45703:SF8">
    <property type="entry name" value="DYNEINS HEAVY CHAIN"/>
    <property type="match status" value="1"/>
</dbReference>
<dbReference type="AlphaFoldDB" id="T1GQR5"/>
<dbReference type="EnsemblMetazoa" id="MESCA005978-RA">
    <property type="protein sequence ID" value="MESCA005978-PA"/>
    <property type="gene ID" value="MESCA005978"/>
</dbReference>
<dbReference type="InterPro" id="IPR004273">
    <property type="entry name" value="Dynein_heavy_D6_P-loop"/>
</dbReference>
<proteinExistence type="predicted"/>
<evidence type="ECO:0000313" key="3">
    <source>
        <dbReference type="Proteomes" id="UP000015102"/>
    </source>
</evidence>
<organism evidence="2 3">
    <name type="scientific">Megaselia scalaris</name>
    <name type="common">Humpbacked fly</name>
    <name type="synonym">Phora scalaris</name>
    <dbReference type="NCBI Taxonomy" id="36166"/>
    <lineage>
        <taxon>Eukaryota</taxon>
        <taxon>Metazoa</taxon>
        <taxon>Ecdysozoa</taxon>
        <taxon>Arthropoda</taxon>
        <taxon>Hexapoda</taxon>
        <taxon>Insecta</taxon>
        <taxon>Pterygota</taxon>
        <taxon>Neoptera</taxon>
        <taxon>Endopterygota</taxon>
        <taxon>Diptera</taxon>
        <taxon>Brachycera</taxon>
        <taxon>Muscomorpha</taxon>
        <taxon>Platypezoidea</taxon>
        <taxon>Phoridae</taxon>
        <taxon>Megaseliini</taxon>
        <taxon>Megaselia</taxon>
    </lineage>
</organism>
<sequence>MEFAKSFEEASSSTPMFFILSPGVNPLKDVETLGRQLGFTQDNGNFHNVSLGQGQEVIAEAAMDEAAKNGHWVVLQNIHLVRKWLPTLEKKLEYYAEISHENYRMFLSAEPASTPSAHIIPQGILESSIKITNEPPTGMMANLHKALDNFTQETLEMKRS</sequence>
<accession>T1GQR5</accession>
<dbReference type="GO" id="GO:0030286">
    <property type="term" value="C:dynein complex"/>
    <property type="evidence" value="ECO:0007669"/>
    <property type="project" value="InterPro"/>
</dbReference>
<dbReference type="Pfam" id="PF03028">
    <property type="entry name" value="Dynein_heavy"/>
    <property type="match status" value="1"/>
</dbReference>
<dbReference type="Gene3D" id="3.40.50.300">
    <property type="entry name" value="P-loop containing nucleotide triphosphate hydrolases"/>
    <property type="match status" value="1"/>
</dbReference>
<dbReference type="HOGENOM" id="CLU_1654140_0_0_1"/>
<dbReference type="STRING" id="36166.T1GQR5"/>
<evidence type="ECO:0000313" key="2">
    <source>
        <dbReference type="EnsemblMetazoa" id="MESCA005978-PA"/>
    </source>
</evidence>
<feature type="domain" description="Dynein heavy chain region D6 P-loop" evidence="1">
    <location>
        <begin position="12"/>
        <end position="132"/>
    </location>
</feature>
<dbReference type="PANTHER" id="PTHR45703">
    <property type="entry name" value="DYNEIN HEAVY CHAIN"/>
    <property type="match status" value="1"/>
</dbReference>
<dbReference type="GO" id="GO:0051959">
    <property type="term" value="F:dynein light intermediate chain binding"/>
    <property type="evidence" value="ECO:0007669"/>
    <property type="project" value="InterPro"/>
</dbReference>
<keyword evidence="3" id="KW-1185">Reference proteome</keyword>
<dbReference type="GO" id="GO:0008569">
    <property type="term" value="F:minus-end-directed microtubule motor activity"/>
    <property type="evidence" value="ECO:0007669"/>
    <property type="project" value="InterPro"/>
</dbReference>
<dbReference type="FunFam" id="3.40.50.300:FF:000411">
    <property type="entry name" value="dynein heavy chain 17, axonemal"/>
    <property type="match status" value="1"/>
</dbReference>
<dbReference type="GO" id="GO:0045505">
    <property type="term" value="F:dynein intermediate chain binding"/>
    <property type="evidence" value="ECO:0007669"/>
    <property type="project" value="InterPro"/>
</dbReference>
<evidence type="ECO:0000259" key="1">
    <source>
        <dbReference type="Pfam" id="PF03028"/>
    </source>
</evidence>
<dbReference type="Proteomes" id="UP000015102">
    <property type="component" value="Unassembled WGS sequence"/>
</dbReference>
<dbReference type="InterPro" id="IPR026983">
    <property type="entry name" value="DHC"/>
</dbReference>
<reference evidence="3" key="1">
    <citation type="submission" date="2013-02" db="EMBL/GenBank/DDBJ databases">
        <authorList>
            <person name="Hughes D."/>
        </authorList>
    </citation>
    <scope>NUCLEOTIDE SEQUENCE</scope>
    <source>
        <strain>Durham</strain>
        <strain evidence="3">NC isolate 2 -- Noor lab</strain>
    </source>
</reference>
<dbReference type="OMA" id="YAEISHE"/>
<name>T1GQR5_MEGSC</name>